<comment type="similarity">
    <text evidence="2">Belongs to the intercrine beta (chemokine CC) family.</text>
</comment>
<comment type="subcellular location">
    <subcellularLocation>
        <location evidence="1">Secreted</location>
    </subcellularLocation>
</comment>
<dbReference type="OMA" id="NKKFCID"/>
<reference evidence="8" key="1">
    <citation type="submission" date="2025-08" db="UniProtKB">
        <authorList>
            <consortium name="Ensembl"/>
        </authorList>
    </citation>
    <scope>IDENTIFICATION</scope>
</reference>
<dbReference type="InterPro" id="IPR001811">
    <property type="entry name" value="Chemokine_IL8-like_dom"/>
</dbReference>
<feature type="chain" id="PRO_5025456909" evidence="6">
    <location>
        <begin position="22"/>
        <end position="94"/>
    </location>
</feature>
<dbReference type="GO" id="GO:0006955">
    <property type="term" value="P:immune response"/>
    <property type="evidence" value="ECO:0007669"/>
    <property type="project" value="InterPro"/>
</dbReference>
<evidence type="ECO:0000313" key="8">
    <source>
        <dbReference type="Ensembl" id="ENSSGRP00000080426.1"/>
    </source>
</evidence>
<dbReference type="AlphaFoldDB" id="A0A672QVZ1"/>
<dbReference type="SUPFAM" id="SSF54117">
    <property type="entry name" value="Interleukin 8-like chemokines"/>
    <property type="match status" value="1"/>
</dbReference>
<dbReference type="SMART" id="SM00199">
    <property type="entry name" value="SCY"/>
    <property type="match status" value="1"/>
</dbReference>
<dbReference type="GO" id="GO:0008009">
    <property type="term" value="F:chemokine activity"/>
    <property type="evidence" value="ECO:0007669"/>
    <property type="project" value="InterPro"/>
</dbReference>
<dbReference type="Pfam" id="PF00048">
    <property type="entry name" value="IL8"/>
    <property type="match status" value="1"/>
</dbReference>
<evidence type="ECO:0000313" key="9">
    <source>
        <dbReference type="Proteomes" id="UP000472262"/>
    </source>
</evidence>
<protein>
    <submittedName>
        <fullName evidence="8">C-C motif chemokine 13-like</fullName>
    </submittedName>
</protein>
<evidence type="ECO:0000256" key="4">
    <source>
        <dbReference type="ARBA" id="ARBA00022525"/>
    </source>
</evidence>
<organism evidence="8 9">
    <name type="scientific">Sinocyclocheilus grahami</name>
    <name type="common">Dianchi golden-line fish</name>
    <name type="synonym">Barbus grahami</name>
    <dbReference type="NCBI Taxonomy" id="75366"/>
    <lineage>
        <taxon>Eukaryota</taxon>
        <taxon>Metazoa</taxon>
        <taxon>Chordata</taxon>
        <taxon>Craniata</taxon>
        <taxon>Vertebrata</taxon>
        <taxon>Euteleostomi</taxon>
        <taxon>Actinopterygii</taxon>
        <taxon>Neopterygii</taxon>
        <taxon>Teleostei</taxon>
        <taxon>Ostariophysi</taxon>
        <taxon>Cypriniformes</taxon>
        <taxon>Cyprinidae</taxon>
        <taxon>Cyprininae</taxon>
        <taxon>Sinocyclocheilus</taxon>
    </lineage>
</organism>
<dbReference type="InterPro" id="IPR039809">
    <property type="entry name" value="Chemokine_b/g/d"/>
</dbReference>
<dbReference type="PANTHER" id="PTHR12015">
    <property type="entry name" value="SMALL INDUCIBLE CYTOKINE A"/>
    <property type="match status" value="1"/>
</dbReference>
<proteinExistence type="inferred from homology"/>
<keyword evidence="4" id="KW-0964">Secreted</keyword>
<feature type="domain" description="Chemokine interleukin-8-like" evidence="7">
    <location>
        <begin position="30"/>
        <end position="88"/>
    </location>
</feature>
<evidence type="ECO:0000256" key="1">
    <source>
        <dbReference type="ARBA" id="ARBA00004613"/>
    </source>
</evidence>
<dbReference type="InterPro" id="IPR036048">
    <property type="entry name" value="Interleukin_8-like_sf"/>
</dbReference>
<keyword evidence="5 6" id="KW-0732">Signal</keyword>
<dbReference type="Proteomes" id="UP000472262">
    <property type="component" value="Unassembled WGS sequence"/>
</dbReference>
<gene>
    <name evidence="8" type="primary">LOC107581869</name>
</gene>
<accession>A0A672QVZ1</accession>
<dbReference type="InParanoid" id="A0A672QVZ1"/>
<keyword evidence="9" id="KW-1185">Reference proteome</keyword>
<reference evidence="8" key="2">
    <citation type="submission" date="2025-09" db="UniProtKB">
        <authorList>
            <consortium name="Ensembl"/>
        </authorList>
    </citation>
    <scope>IDENTIFICATION</scope>
</reference>
<dbReference type="PANTHER" id="PTHR12015:SF183">
    <property type="entry name" value="C-C MOTIF CHEMOKINE 3"/>
    <property type="match status" value="1"/>
</dbReference>
<dbReference type="GO" id="GO:0005615">
    <property type="term" value="C:extracellular space"/>
    <property type="evidence" value="ECO:0007669"/>
    <property type="project" value="UniProtKB-KW"/>
</dbReference>
<dbReference type="RefSeq" id="XP_016123025.1">
    <property type="nucleotide sequence ID" value="XM_016267539.1"/>
</dbReference>
<keyword evidence="3" id="KW-0202">Cytokine</keyword>
<dbReference type="Gene3D" id="2.40.50.40">
    <property type="match status" value="1"/>
</dbReference>
<dbReference type="Ensembl" id="ENSSGRT00000085649.1">
    <property type="protein sequence ID" value="ENSSGRP00000080426.1"/>
    <property type="gene ID" value="ENSSGRG00000040761.1"/>
</dbReference>
<dbReference type="GeneID" id="107581869"/>
<sequence>MRSLMSVLFLVFFCSVQMTSSAVISIDAAQSKCCGEFTDVKIPLKQVASYYWTSSSCARRAIVFKTKAGKEFCADPETPWVTGHVAKVDKRTTV</sequence>
<evidence type="ECO:0000256" key="3">
    <source>
        <dbReference type="ARBA" id="ARBA00022514"/>
    </source>
</evidence>
<dbReference type="FunFam" id="2.40.50.40:FF:000002">
    <property type="entry name" value="C-C motif chemokine"/>
    <property type="match status" value="1"/>
</dbReference>
<feature type="signal peptide" evidence="6">
    <location>
        <begin position="1"/>
        <end position="21"/>
    </location>
</feature>
<dbReference type="CDD" id="cd00272">
    <property type="entry name" value="Chemokine_CC"/>
    <property type="match status" value="1"/>
</dbReference>
<evidence type="ECO:0000256" key="2">
    <source>
        <dbReference type="ARBA" id="ARBA00010868"/>
    </source>
</evidence>
<evidence type="ECO:0000256" key="6">
    <source>
        <dbReference type="SAM" id="SignalP"/>
    </source>
</evidence>
<evidence type="ECO:0000256" key="5">
    <source>
        <dbReference type="ARBA" id="ARBA00022729"/>
    </source>
</evidence>
<evidence type="ECO:0000259" key="7">
    <source>
        <dbReference type="SMART" id="SM00199"/>
    </source>
</evidence>
<dbReference type="KEGG" id="sgh:107581869"/>
<name>A0A672QVZ1_SINGR</name>